<evidence type="ECO:0008006" key="4">
    <source>
        <dbReference type="Google" id="ProtNLM"/>
    </source>
</evidence>
<dbReference type="Proteomes" id="UP000078512">
    <property type="component" value="Unassembled WGS sequence"/>
</dbReference>
<name>A0A197JY90_9FUNG</name>
<dbReference type="STRING" id="1314771.A0A197JY90"/>
<dbReference type="AlphaFoldDB" id="A0A197JY90"/>
<protein>
    <recommendedName>
        <fullName evidence="4">Long chronological lifespan protein 2</fullName>
    </recommendedName>
</protein>
<gene>
    <name evidence="2" type="ORF">K457DRAFT_125958</name>
</gene>
<evidence type="ECO:0000313" key="3">
    <source>
        <dbReference type="Proteomes" id="UP000078512"/>
    </source>
</evidence>
<proteinExistence type="predicted"/>
<feature type="region of interest" description="Disordered" evidence="1">
    <location>
        <begin position="1"/>
        <end position="56"/>
    </location>
</feature>
<evidence type="ECO:0000313" key="2">
    <source>
        <dbReference type="EMBL" id="OAQ29219.1"/>
    </source>
</evidence>
<reference evidence="2 3" key="1">
    <citation type="submission" date="2016-05" db="EMBL/GenBank/DDBJ databases">
        <title>Genome sequencing reveals origins of a unique bacterial endosymbiosis in the earliest lineages of terrestrial Fungi.</title>
        <authorList>
            <consortium name="DOE Joint Genome Institute"/>
            <person name="Uehling J."/>
            <person name="Gryganskyi A."/>
            <person name="Hameed K."/>
            <person name="Tschaplinski T."/>
            <person name="Misztal P."/>
            <person name="Wu S."/>
            <person name="Desiro A."/>
            <person name="Vande Pol N."/>
            <person name="Du Z.-Y."/>
            <person name="Zienkiewicz A."/>
            <person name="Zienkiewicz K."/>
            <person name="Morin E."/>
            <person name="Tisserant E."/>
            <person name="Splivallo R."/>
            <person name="Hainaut M."/>
            <person name="Henrissat B."/>
            <person name="Ohm R."/>
            <person name="Kuo A."/>
            <person name="Yan J."/>
            <person name="Lipzen A."/>
            <person name="Nolan M."/>
            <person name="Labutti K."/>
            <person name="Barry K."/>
            <person name="Goldstein A."/>
            <person name="Labbe J."/>
            <person name="Schadt C."/>
            <person name="Tuskan G."/>
            <person name="Grigoriev I."/>
            <person name="Martin F."/>
            <person name="Vilgalys R."/>
            <person name="Bonito G."/>
        </authorList>
    </citation>
    <scope>NUCLEOTIDE SEQUENCE [LARGE SCALE GENOMIC DNA]</scope>
    <source>
        <strain evidence="2 3">AG-77</strain>
    </source>
</reference>
<keyword evidence="3" id="KW-1185">Reference proteome</keyword>
<organism evidence="2 3">
    <name type="scientific">Linnemannia elongata AG-77</name>
    <dbReference type="NCBI Taxonomy" id="1314771"/>
    <lineage>
        <taxon>Eukaryota</taxon>
        <taxon>Fungi</taxon>
        <taxon>Fungi incertae sedis</taxon>
        <taxon>Mucoromycota</taxon>
        <taxon>Mortierellomycotina</taxon>
        <taxon>Mortierellomycetes</taxon>
        <taxon>Mortierellales</taxon>
        <taxon>Mortierellaceae</taxon>
        <taxon>Linnemannia</taxon>
    </lineage>
</organism>
<evidence type="ECO:0000256" key="1">
    <source>
        <dbReference type="SAM" id="MobiDB-lite"/>
    </source>
</evidence>
<dbReference type="EMBL" id="KV442042">
    <property type="protein sequence ID" value="OAQ29219.1"/>
    <property type="molecule type" value="Genomic_DNA"/>
</dbReference>
<sequence>MAYEHPAGPCKNRSVLIGPQEQREQQQRQQQQTWYNDHQTQHHHQETSDDHRTEFEKKYFSEPSPSYFSTYNDEEDNYYSSNYQNYDTQQQADTFGEYDEYGGAGTETRQILPGSDCKGYYCAETDTCVDRPLNCPCPHVLDTKCFRSDWFVCFRGPQHFCCKDGFVG</sequence>
<accession>A0A197JY90</accession>
<feature type="compositionally biased region" description="Basic and acidic residues" evidence="1">
    <location>
        <begin position="39"/>
        <end position="56"/>
    </location>
</feature>
<dbReference type="OrthoDB" id="2234316at2759"/>